<dbReference type="EMBL" id="JPVP01000057">
    <property type="protein sequence ID" value="KGR83811.1"/>
    <property type="molecule type" value="Genomic_DNA"/>
</dbReference>
<gene>
    <name evidence="1" type="ORF">CD32_14000</name>
</gene>
<evidence type="ECO:0000313" key="1">
    <source>
        <dbReference type="EMBL" id="KGR83811.1"/>
    </source>
</evidence>
<protein>
    <recommendedName>
        <fullName evidence="3">Competence protein</fullName>
    </recommendedName>
</protein>
<name>A0A0A3IGD3_9BACI</name>
<proteinExistence type="predicted"/>
<dbReference type="GO" id="GO:0030420">
    <property type="term" value="P:establishment of competence for transformation"/>
    <property type="evidence" value="ECO:0007669"/>
    <property type="project" value="InterPro"/>
</dbReference>
<evidence type="ECO:0008006" key="3">
    <source>
        <dbReference type="Google" id="ProtNLM"/>
    </source>
</evidence>
<dbReference type="Proteomes" id="UP000030437">
    <property type="component" value="Unassembled WGS sequence"/>
</dbReference>
<dbReference type="OrthoDB" id="2731896at2"/>
<evidence type="ECO:0000313" key="2">
    <source>
        <dbReference type="Proteomes" id="UP000030437"/>
    </source>
</evidence>
<accession>A0A0A3IGD3</accession>
<comment type="caution">
    <text evidence="1">The sequence shown here is derived from an EMBL/GenBank/DDBJ whole genome shotgun (WGS) entry which is preliminary data.</text>
</comment>
<dbReference type="InterPro" id="IPR010461">
    <property type="entry name" value="ComK"/>
</dbReference>
<reference evidence="1 2" key="1">
    <citation type="submission" date="2014-02" db="EMBL/GenBank/DDBJ databases">
        <title>Draft genome sequence of Lysinibacillus odysseyi NBRC 100172.</title>
        <authorList>
            <person name="Zhang F."/>
            <person name="Wang G."/>
            <person name="Zhang L."/>
        </authorList>
    </citation>
    <scope>NUCLEOTIDE SEQUENCE [LARGE SCALE GENOMIC DNA]</scope>
    <source>
        <strain evidence="1 2">NBRC 100172</strain>
    </source>
</reference>
<dbReference type="STRING" id="1220589.CD32_14000"/>
<dbReference type="RefSeq" id="WP_036155675.1">
    <property type="nucleotide sequence ID" value="NZ_AVCX01000004.1"/>
</dbReference>
<organism evidence="1 2">
    <name type="scientific">Lysinibacillus odysseyi 34hs-1 = NBRC 100172</name>
    <dbReference type="NCBI Taxonomy" id="1220589"/>
    <lineage>
        <taxon>Bacteria</taxon>
        <taxon>Bacillati</taxon>
        <taxon>Bacillota</taxon>
        <taxon>Bacilli</taxon>
        <taxon>Bacillales</taxon>
        <taxon>Bacillaceae</taxon>
        <taxon>Lysinibacillus</taxon>
    </lineage>
</organism>
<dbReference type="Pfam" id="PF06338">
    <property type="entry name" value="ComK"/>
    <property type="match status" value="1"/>
</dbReference>
<dbReference type="AlphaFoldDB" id="A0A0A3IGD3"/>
<dbReference type="eggNOG" id="COG4903">
    <property type="taxonomic scope" value="Bacteria"/>
</dbReference>
<sequence length="192" mass="22408">MKKKSDFHITGETKRIAPFREKGTGELHSMILQGNDVIRVSVPPYEIIDYNLRRVGSSLRGAKDSAKELLDTSSMFPVALGRRMEWIWFMSEAMKNEHCHWYGLHHVKELKKIDDKRTEIFLYCGRSDMLAVPKNSLANRKKSAHYFQSKLLQSDYLDPFLYSQLPKHYGKVSEGERAPYEVNKPKEDKDRK</sequence>
<keyword evidence="2" id="KW-1185">Reference proteome</keyword>